<evidence type="ECO:0000256" key="3">
    <source>
        <dbReference type="ARBA" id="ARBA00022106"/>
    </source>
</evidence>
<dbReference type="Pfam" id="PF01554">
    <property type="entry name" value="MatE"/>
    <property type="match status" value="2"/>
</dbReference>
<evidence type="ECO:0000256" key="8">
    <source>
        <dbReference type="ARBA" id="ARBA00023136"/>
    </source>
</evidence>
<comment type="subcellular location">
    <subcellularLocation>
        <location evidence="1">Cell membrane</location>
        <topology evidence="1">Multi-pass membrane protein</topology>
    </subcellularLocation>
</comment>
<dbReference type="GO" id="GO:0015297">
    <property type="term" value="F:antiporter activity"/>
    <property type="evidence" value="ECO:0007669"/>
    <property type="project" value="InterPro"/>
</dbReference>
<keyword evidence="6 10" id="KW-0812">Transmembrane</keyword>
<dbReference type="PANTHER" id="PTHR43823:SF3">
    <property type="entry name" value="MULTIDRUG EXPORT PROTEIN MEPA"/>
    <property type="match status" value="1"/>
</dbReference>
<keyword evidence="8 10" id="KW-0472">Membrane</keyword>
<reference evidence="11 12" key="1">
    <citation type="submission" date="2018-05" db="EMBL/GenBank/DDBJ databases">
        <title>Genomic Encyclopedia of Type Strains, Phase IV (KMG-IV): sequencing the most valuable type-strain genomes for metagenomic binning, comparative biology and taxonomic classification.</title>
        <authorList>
            <person name="Goeker M."/>
        </authorList>
    </citation>
    <scope>NUCLEOTIDE SEQUENCE [LARGE SCALE GENOMIC DNA]</scope>
    <source>
        <strain evidence="11 12">DSM 24906</strain>
    </source>
</reference>
<feature type="transmembrane region" description="Helical" evidence="10">
    <location>
        <begin position="20"/>
        <end position="45"/>
    </location>
</feature>
<name>A0AA45C5I6_9BACT</name>
<comment type="caution">
    <text evidence="11">The sequence shown here is derived from an EMBL/GenBank/DDBJ whole genome shotgun (WGS) entry which is preliminary data.</text>
</comment>
<dbReference type="RefSeq" id="WP_109605673.1">
    <property type="nucleotide sequence ID" value="NZ_JAMHJO010000004.1"/>
</dbReference>
<feature type="transmembrane region" description="Helical" evidence="10">
    <location>
        <begin position="389"/>
        <end position="409"/>
    </location>
</feature>
<evidence type="ECO:0000256" key="4">
    <source>
        <dbReference type="ARBA" id="ARBA00022448"/>
    </source>
</evidence>
<gene>
    <name evidence="11" type="ORF">C7380_11648</name>
</gene>
<keyword evidence="4" id="KW-0813">Transport</keyword>
<dbReference type="GO" id="GO:0042910">
    <property type="term" value="F:xenobiotic transmembrane transporter activity"/>
    <property type="evidence" value="ECO:0007669"/>
    <property type="project" value="InterPro"/>
</dbReference>
<feature type="transmembrane region" description="Helical" evidence="10">
    <location>
        <begin position="357"/>
        <end position="377"/>
    </location>
</feature>
<feature type="transmembrane region" description="Helical" evidence="10">
    <location>
        <begin position="195"/>
        <end position="216"/>
    </location>
</feature>
<keyword evidence="12" id="KW-1185">Reference proteome</keyword>
<feature type="transmembrane region" description="Helical" evidence="10">
    <location>
        <begin position="170"/>
        <end position="189"/>
    </location>
</feature>
<feature type="transmembrane region" description="Helical" evidence="10">
    <location>
        <begin position="51"/>
        <end position="73"/>
    </location>
</feature>
<evidence type="ECO:0000313" key="12">
    <source>
        <dbReference type="Proteomes" id="UP000245921"/>
    </source>
</evidence>
<keyword evidence="9" id="KW-0046">Antibiotic resistance</keyword>
<feature type="transmembrane region" description="Helical" evidence="10">
    <location>
        <begin position="415"/>
        <end position="434"/>
    </location>
</feature>
<evidence type="ECO:0000256" key="7">
    <source>
        <dbReference type="ARBA" id="ARBA00022989"/>
    </source>
</evidence>
<feature type="transmembrane region" description="Helical" evidence="10">
    <location>
        <begin position="269"/>
        <end position="296"/>
    </location>
</feature>
<comment type="similarity">
    <text evidence="2">Belongs to the multi antimicrobial extrusion (MATE) (TC 2.A.66.1) family. MepA subfamily.</text>
</comment>
<dbReference type="InterPro" id="IPR002528">
    <property type="entry name" value="MATE_fam"/>
</dbReference>
<dbReference type="Proteomes" id="UP000245921">
    <property type="component" value="Unassembled WGS sequence"/>
</dbReference>
<keyword evidence="5" id="KW-1003">Cell membrane</keyword>
<dbReference type="CDD" id="cd13143">
    <property type="entry name" value="MATE_MepA_like"/>
    <property type="match status" value="1"/>
</dbReference>
<protein>
    <recommendedName>
        <fullName evidence="3">Multidrug export protein MepA</fullName>
    </recommendedName>
</protein>
<sequence>MEISKDNILKDDMGFLFKKLAIPGIIGMFALGLYNFVDAIFIGQFVSKEGLGAITLAYTIVLINQSITTLFGNGAMSVLSRAIGKNDSNKIEKIAGNVLILTFLFSLILTIIVNVYAENIISFLGGKNEILNLAVDYVKVLSLGFVFASSGPALNFLIRAEGRMKTAMKMVFISIFMNIILDPIFIIGFKLGIKGAAWATVISQITYFIINILYIQKSSSYAKIKSFNLNFDIILNILNPGISAMALNIVAIIQQIIIFRLLAKYGGDFHIIIMGTCLRVFMFFYTPLWGIGQALASVSGINYGAGNVHRTYFSLKYFNIIGTIISFMCWLIFMLFPEFILSLFINNTEYIVDGAPLFRILLSVFFIYSIEVNYISFFQALGKGLHASILTIGRLVIIFIPSVYILSYFMQSDGIWISLPLADILITITGAILIKILKTKQMKRVTL</sequence>
<dbReference type="GO" id="GO:0046677">
    <property type="term" value="P:response to antibiotic"/>
    <property type="evidence" value="ECO:0007669"/>
    <property type="project" value="UniProtKB-KW"/>
</dbReference>
<feature type="transmembrane region" description="Helical" evidence="10">
    <location>
        <begin position="317"/>
        <end position="345"/>
    </location>
</feature>
<dbReference type="InterPro" id="IPR045070">
    <property type="entry name" value="MATE_MepA-like"/>
</dbReference>
<evidence type="ECO:0000256" key="10">
    <source>
        <dbReference type="SAM" id="Phobius"/>
    </source>
</evidence>
<dbReference type="EMBL" id="QGGI01000016">
    <property type="protein sequence ID" value="PWJ89035.1"/>
    <property type="molecule type" value="Genomic_DNA"/>
</dbReference>
<keyword evidence="7 10" id="KW-1133">Transmembrane helix</keyword>
<feature type="transmembrane region" description="Helical" evidence="10">
    <location>
        <begin position="94"/>
        <end position="117"/>
    </location>
</feature>
<dbReference type="AlphaFoldDB" id="A0AA45C5I6"/>
<evidence type="ECO:0000256" key="2">
    <source>
        <dbReference type="ARBA" id="ARBA00008417"/>
    </source>
</evidence>
<evidence type="ECO:0000313" key="11">
    <source>
        <dbReference type="EMBL" id="PWJ89035.1"/>
    </source>
</evidence>
<feature type="transmembrane region" description="Helical" evidence="10">
    <location>
        <begin position="237"/>
        <end position="263"/>
    </location>
</feature>
<proteinExistence type="inferred from homology"/>
<dbReference type="PANTHER" id="PTHR43823">
    <property type="entry name" value="SPORULATION PROTEIN YKVU"/>
    <property type="match status" value="1"/>
</dbReference>
<evidence type="ECO:0000256" key="6">
    <source>
        <dbReference type="ARBA" id="ARBA00022692"/>
    </source>
</evidence>
<dbReference type="GO" id="GO:0005886">
    <property type="term" value="C:plasma membrane"/>
    <property type="evidence" value="ECO:0007669"/>
    <property type="project" value="UniProtKB-SubCell"/>
</dbReference>
<evidence type="ECO:0000256" key="9">
    <source>
        <dbReference type="ARBA" id="ARBA00023251"/>
    </source>
</evidence>
<evidence type="ECO:0000256" key="1">
    <source>
        <dbReference type="ARBA" id="ARBA00004651"/>
    </source>
</evidence>
<dbReference type="NCBIfam" id="TIGR00797">
    <property type="entry name" value="matE"/>
    <property type="match status" value="1"/>
</dbReference>
<dbReference type="InterPro" id="IPR048279">
    <property type="entry name" value="MdtK-like"/>
</dbReference>
<dbReference type="PIRSF" id="PIRSF006603">
    <property type="entry name" value="DinF"/>
    <property type="match status" value="1"/>
</dbReference>
<organism evidence="11 12">
    <name type="scientific">Oceanotoga teriensis</name>
    <dbReference type="NCBI Taxonomy" id="515440"/>
    <lineage>
        <taxon>Bacteria</taxon>
        <taxon>Thermotogati</taxon>
        <taxon>Thermotogota</taxon>
        <taxon>Thermotogae</taxon>
        <taxon>Petrotogales</taxon>
        <taxon>Petrotogaceae</taxon>
        <taxon>Oceanotoga</taxon>
    </lineage>
</organism>
<feature type="transmembrane region" description="Helical" evidence="10">
    <location>
        <begin position="137"/>
        <end position="158"/>
    </location>
</feature>
<evidence type="ECO:0000256" key="5">
    <source>
        <dbReference type="ARBA" id="ARBA00022475"/>
    </source>
</evidence>
<dbReference type="InterPro" id="IPR051327">
    <property type="entry name" value="MATE_MepA_subfamily"/>
</dbReference>
<accession>A0AA45C5I6</accession>